<evidence type="ECO:0000313" key="3">
    <source>
        <dbReference type="Proteomes" id="UP000546213"/>
    </source>
</evidence>
<evidence type="ECO:0000313" key="2">
    <source>
        <dbReference type="EMBL" id="KAF5573490.1"/>
    </source>
</evidence>
<name>A0A8H5NRJ5_9HYPO</name>
<protein>
    <submittedName>
        <fullName evidence="2">Origin recognition complex subunit 4</fullName>
    </submittedName>
</protein>
<organism evidence="2 3">
    <name type="scientific">Fusarium pseudocircinatum</name>
    <dbReference type="NCBI Taxonomy" id="56676"/>
    <lineage>
        <taxon>Eukaryota</taxon>
        <taxon>Fungi</taxon>
        <taxon>Dikarya</taxon>
        <taxon>Ascomycota</taxon>
        <taxon>Pezizomycotina</taxon>
        <taxon>Sordariomycetes</taxon>
        <taxon>Hypocreomycetidae</taxon>
        <taxon>Hypocreales</taxon>
        <taxon>Nectriaceae</taxon>
        <taxon>Fusarium</taxon>
        <taxon>Fusarium fujikuroi species complex</taxon>
    </lineage>
</organism>
<dbReference type="EMBL" id="JAAOAS010000605">
    <property type="protein sequence ID" value="KAF5573490.1"/>
    <property type="molecule type" value="Genomic_DNA"/>
</dbReference>
<dbReference type="Proteomes" id="UP000546213">
    <property type="component" value="Unassembled WGS sequence"/>
</dbReference>
<sequence length="175" mass="18780">MDSPSQDASARKRNHFQDDPVPTPPTLKKRKLDGLAQGSPSAPKALDTINPAYPSTISSQNAWPPVNNNLEAPNSNTQPAAQPSQPSQPPPASAAPKFRPAIKLSALKGTKWDTQDAPRPVPLPKKVGPGRPRTTTAKKPPGPRGRPRKKKVQEGDEENQQVTQKQESADELATA</sequence>
<reference evidence="2 3" key="1">
    <citation type="submission" date="2020-05" db="EMBL/GenBank/DDBJ databases">
        <title>Identification and distribution of gene clusters putatively required for synthesis of sphingolipid metabolism inhibitors in phylogenetically diverse species of the filamentous fungus Fusarium.</title>
        <authorList>
            <person name="Kim H.-S."/>
            <person name="Busman M."/>
            <person name="Brown D.W."/>
            <person name="Divon H."/>
            <person name="Uhlig S."/>
            <person name="Proctor R.H."/>
        </authorList>
    </citation>
    <scope>NUCLEOTIDE SEQUENCE [LARGE SCALE GENOMIC DNA]</scope>
    <source>
        <strain evidence="2 3">NRRL 36939</strain>
    </source>
</reference>
<dbReference type="AlphaFoldDB" id="A0A8H5NRJ5"/>
<accession>A0A8H5NRJ5</accession>
<comment type="caution">
    <text evidence="2">The sequence shown here is derived from an EMBL/GenBank/DDBJ whole genome shotgun (WGS) entry which is preliminary data.</text>
</comment>
<feature type="region of interest" description="Disordered" evidence="1">
    <location>
        <begin position="1"/>
        <end position="175"/>
    </location>
</feature>
<feature type="compositionally biased region" description="Polar residues" evidence="1">
    <location>
        <begin position="53"/>
        <end position="77"/>
    </location>
</feature>
<keyword evidence="3" id="KW-1185">Reference proteome</keyword>
<proteinExistence type="predicted"/>
<feature type="non-terminal residue" evidence="2">
    <location>
        <position position="175"/>
    </location>
</feature>
<evidence type="ECO:0000256" key="1">
    <source>
        <dbReference type="SAM" id="MobiDB-lite"/>
    </source>
</evidence>
<gene>
    <name evidence="2" type="ORF">FPCIR_13952</name>
</gene>